<evidence type="ECO:0000313" key="1">
    <source>
        <dbReference type="EMBL" id="TQV91658.1"/>
    </source>
</evidence>
<keyword evidence="2" id="KW-1185">Reference proteome</keyword>
<comment type="caution">
    <text evidence="1">The sequence shown here is derived from an EMBL/GenBank/DDBJ whole genome shotgun (WGS) entry which is preliminary data.</text>
</comment>
<gene>
    <name evidence="1" type="ORF">IF1G_09724</name>
</gene>
<evidence type="ECO:0000313" key="2">
    <source>
        <dbReference type="Proteomes" id="UP000315783"/>
    </source>
</evidence>
<protein>
    <submittedName>
        <fullName evidence="1">Uncharacterized protein</fullName>
    </submittedName>
</protein>
<dbReference type="AlphaFoldDB" id="A0A545UQC9"/>
<dbReference type="Proteomes" id="UP000315783">
    <property type="component" value="Unassembled WGS sequence"/>
</dbReference>
<dbReference type="EMBL" id="SPUK01000018">
    <property type="protein sequence ID" value="TQV91658.1"/>
    <property type="molecule type" value="Genomic_DNA"/>
</dbReference>
<organism evidence="1 2">
    <name type="scientific">Cordyceps javanica</name>
    <dbReference type="NCBI Taxonomy" id="43265"/>
    <lineage>
        <taxon>Eukaryota</taxon>
        <taxon>Fungi</taxon>
        <taxon>Dikarya</taxon>
        <taxon>Ascomycota</taxon>
        <taxon>Pezizomycotina</taxon>
        <taxon>Sordariomycetes</taxon>
        <taxon>Hypocreomycetidae</taxon>
        <taxon>Hypocreales</taxon>
        <taxon>Cordycipitaceae</taxon>
        <taxon>Cordyceps</taxon>
    </lineage>
</organism>
<sequence length="164" mass="18418">MRRGFSRLSGSLGRRGNTCAFFACRSSPGNSRVKLVKSHAAWSGMTQMPPSDTEKSYFGQLYMITGLLAQCPRCVFAVMVIPVAVVCDVKPFVGVGSTEGKHVAWMPRILTQPHLDLICKKTPCHFDPTFRYMDNFTTKRDVIWIEARDPLQKYKNQPVGSLSR</sequence>
<proteinExistence type="predicted"/>
<accession>A0A545UQC9</accession>
<name>A0A545UQC9_9HYPO</name>
<reference evidence="1 2" key="1">
    <citation type="journal article" date="2019" name="Appl. Microbiol. Biotechnol.">
        <title>Genome sequence of Isaria javanica and comparative genome analysis insights into family S53 peptidase evolution in fungal entomopathogens.</title>
        <authorList>
            <person name="Lin R."/>
            <person name="Zhang X."/>
            <person name="Xin B."/>
            <person name="Zou M."/>
            <person name="Gao Y."/>
            <person name="Qin F."/>
            <person name="Hu Q."/>
            <person name="Xie B."/>
            <person name="Cheng X."/>
        </authorList>
    </citation>
    <scope>NUCLEOTIDE SEQUENCE [LARGE SCALE GENOMIC DNA]</scope>
    <source>
        <strain evidence="1 2">IJ1G</strain>
    </source>
</reference>